<dbReference type="KEGG" id="fmr:Fuma_05480"/>
<gene>
    <name evidence="2" type="ORF">Fuma_05480</name>
</gene>
<dbReference type="RefSeq" id="WP_077026926.1">
    <property type="nucleotide sequence ID" value="NZ_CP017641.1"/>
</dbReference>
<sequence>MNSAVALAWKTFRLQPDLREEIPQTPTAVFHFCDNEQDANECAELVVAGRKRATCCSLAELETEGVALPKPGDWNVVTGWSGQPVAIIRTVQIEFLRFREVTEEHAAMEGEGDGSLQYWRTAHEAYFRRVLTETQHQFHPDMQLAFEQFELVQAIRA</sequence>
<evidence type="ECO:0000313" key="2">
    <source>
        <dbReference type="EMBL" id="APZ95818.1"/>
    </source>
</evidence>
<dbReference type="PANTHER" id="PTHR39203:SF1">
    <property type="entry name" value="CYTOPLASMIC PROTEIN"/>
    <property type="match status" value="1"/>
</dbReference>
<keyword evidence="3" id="KW-1185">Reference proteome</keyword>
<dbReference type="Pfam" id="PF04266">
    <property type="entry name" value="ASCH"/>
    <property type="match status" value="1"/>
</dbReference>
<accession>A0A1P8WP46</accession>
<dbReference type="AlphaFoldDB" id="A0A1P8WP46"/>
<evidence type="ECO:0000313" key="3">
    <source>
        <dbReference type="Proteomes" id="UP000187735"/>
    </source>
</evidence>
<reference evidence="2 3" key="1">
    <citation type="journal article" date="2016" name="Front. Microbiol.">
        <title>Fuerstia marisgermanicae gen. nov., sp. nov., an Unusual Member of the Phylum Planctomycetes from the German Wadden Sea.</title>
        <authorList>
            <person name="Kohn T."/>
            <person name="Heuer A."/>
            <person name="Jogler M."/>
            <person name="Vollmers J."/>
            <person name="Boedeker C."/>
            <person name="Bunk B."/>
            <person name="Rast P."/>
            <person name="Borchert D."/>
            <person name="Glockner I."/>
            <person name="Freese H.M."/>
            <person name="Klenk H.P."/>
            <person name="Overmann J."/>
            <person name="Kaster A.K."/>
            <person name="Rohde M."/>
            <person name="Wiegand S."/>
            <person name="Jogler C."/>
        </authorList>
    </citation>
    <scope>NUCLEOTIDE SEQUENCE [LARGE SCALE GENOMIC DNA]</scope>
    <source>
        <strain evidence="2 3">NH11</strain>
    </source>
</reference>
<dbReference type="SUPFAM" id="SSF88697">
    <property type="entry name" value="PUA domain-like"/>
    <property type="match status" value="1"/>
</dbReference>
<dbReference type="PANTHER" id="PTHR39203">
    <property type="entry name" value="CYTOPLASMIC PROTEIN-RELATED"/>
    <property type="match status" value="1"/>
</dbReference>
<dbReference type="InterPro" id="IPR009326">
    <property type="entry name" value="DUF984"/>
</dbReference>
<dbReference type="Proteomes" id="UP000187735">
    <property type="component" value="Chromosome"/>
</dbReference>
<dbReference type="CDD" id="cd06553">
    <property type="entry name" value="ASCH_Ef3133_like"/>
    <property type="match status" value="1"/>
</dbReference>
<proteinExistence type="predicted"/>
<dbReference type="OrthoDB" id="9807542at2"/>
<feature type="domain" description="ASCH" evidence="1">
    <location>
        <begin position="30"/>
        <end position="153"/>
    </location>
</feature>
<dbReference type="PIRSF" id="PIRSF021320">
    <property type="entry name" value="DUF984"/>
    <property type="match status" value="1"/>
</dbReference>
<dbReference type="EMBL" id="CP017641">
    <property type="protein sequence ID" value="APZ95818.1"/>
    <property type="molecule type" value="Genomic_DNA"/>
</dbReference>
<dbReference type="SMART" id="SM01022">
    <property type="entry name" value="ASCH"/>
    <property type="match status" value="1"/>
</dbReference>
<protein>
    <submittedName>
        <fullName evidence="2">ASCH domain protein</fullName>
    </submittedName>
</protein>
<dbReference type="InterPro" id="IPR007374">
    <property type="entry name" value="ASCH_domain"/>
</dbReference>
<dbReference type="InterPro" id="IPR015947">
    <property type="entry name" value="PUA-like_sf"/>
</dbReference>
<organism evidence="2 3">
    <name type="scientific">Fuerstiella marisgermanici</name>
    <dbReference type="NCBI Taxonomy" id="1891926"/>
    <lineage>
        <taxon>Bacteria</taxon>
        <taxon>Pseudomonadati</taxon>
        <taxon>Planctomycetota</taxon>
        <taxon>Planctomycetia</taxon>
        <taxon>Planctomycetales</taxon>
        <taxon>Planctomycetaceae</taxon>
        <taxon>Fuerstiella</taxon>
    </lineage>
</organism>
<name>A0A1P8WP46_9PLAN</name>
<dbReference type="Gene3D" id="3.10.400.10">
    <property type="entry name" value="Sulfate adenylyltransferase"/>
    <property type="match status" value="1"/>
</dbReference>
<evidence type="ECO:0000259" key="1">
    <source>
        <dbReference type="SMART" id="SM01022"/>
    </source>
</evidence>